<dbReference type="AlphaFoldDB" id="A0A5N6TKT1"/>
<organism evidence="1 2">
    <name type="scientific">Aspergillus avenaceus</name>
    <dbReference type="NCBI Taxonomy" id="36643"/>
    <lineage>
        <taxon>Eukaryota</taxon>
        <taxon>Fungi</taxon>
        <taxon>Dikarya</taxon>
        <taxon>Ascomycota</taxon>
        <taxon>Pezizomycotina</taxon>
        <taxon>Eurotiomycetes</taxon>
        <taxon>Eurotiomycetidae</taxon>
        <taxon>Eurotiales</taxon>
        <taxon>Aspergillaceae</taxon>
        <taxon>Aspergillus</taxon>
        <taxon>Aspergillus subgen. Circumdati</taxon>
    </lineage>
</organism>
<proteinExistence type="predicted"/>
<evidence type="ECO:0000313" key="1">
    <source>
        <dbReference type="EMBL" id="KAE8146935.1"/>
    </source>
</evidence>
<gene>
    <name evidence="1" type="ORF">BDV25DRAFT_161509</name>
</gene>
<accession>A0A5N6TKT1</accession>
<protein>
    <submittedName>
        <fullName evidence="1">Uncharacterized protein</fullName>
    </submittedName>
</protein>
<dbReference type="Proteomes" id="UP000325780">
    <property type="component" value="Unassembled WGS sequence"/>
</dbReference>
<evidence type="ECO:0000313" key="2">
    <source>
        <dbReference type="Proteomes" id="UP000325780"/>
    </source>
</evidence>
<dbReference type="OrthoDB" id="5150743at2759"/>
<reference evidence="1 2" key="1">
    <citation type="submission" date="2019-04" db="EMBL/GenBank/DDBJ databases">
        <title>Friends and foes A comparative genomics study of 23 Aspergillus species from section Flavi.</title>
        <authorList>
            <consortium name="DOE Joint Genome Institute"/>
            <person name="Kjaerbolling I."/>
            <person name="Vesth T."/>
            <person name="Frisvad J.C."/>
            <person name="Nybo J.L."/>
            <person name="Theobald S."/>
            <person name="Kildgaard S."/>
            <person name="Isbrandt T."/>
            <person name="Kuo A."/>
            <person name="Sato A."/>
            <person name="Lyhne E.K."/>
            <person name="Kogle M.E."/>
            <person name="Wiebenga A."/>
            <person name="Kun R.S."/>
            <person name="Lubbers R.J."/>
            <person name="Makela M.R."/>
            <person name="Barry K."/>
            <person name="Chovatia M."/>
            <person name="Clum A."/>
            <person name="Daum C."/>
            <person name="Haridas S."/>
            <person name="He G."/>
            <person name="LaButti K."/>
            <person name="Lipzen A."/>
            <person name="Mondo S."/>
            <person name="Riley R."/>
            <person name="Salamov A."/>
            <person name="Simmons B.A."/>
            <person name="Magnuson J.K."/>
            <person name="Henrissat B."/>
            <person name="Mortensen U.H."/>
            <person name="Larsen T.O."/>
            <person name="Devries R.P."/>
            <person name="Grigoriev I.V."/>
            <person name="Machida M."/>
            <person name="Baker S.E."/>
            <person name="Andersen M.R."/>
        </authorList>
    </citation>
    <scope>NUCLEOTIDE SEQUENCE [LARGE SCALE GENOMIC DNA]</scope>
    <source>
        <strain evidence="1 2">IBT 18842</strain>
    </source>
</reference>
<name>A0A5N6TKT1_ASPAV</name>
<dbReference type="EMBL" id="ML742235">
    <property type="protein sequence ID" value="KAE8146935.1"/>
    <property type="molecule type" value="Genomic_DNA"/>
</dbReference>
<sequence length="164" mass="18204">MMAQSAEQARLTLQNLHIPLGIRQHCAKLHQTAQDVRTLGRLDGSQSKTLVSSAVRIMMTKQTVRPFQCYQEFLFDIHRIAGCSMVVLSSASLGKESIVRLKAGLRRSLVQYIELNQSLLESVPLSTLANDFKVPNKGTLSGEGKGQKAKCDFNNYLLLLIEVC</sequence>
<keyword evidence="2" id="KW-1185">Reference proteome</keyword>